<dbReference type="Proteomes" id="UP000831607">
    <property type="component" value="Chromosome"/>
</dbReference>
<dbReference type="RefSeq" id="WP_243479171.1">
    <property type="nucleotide sequence ID" value="NZ_CP063982.1"/>
</dbReference>
<evidence type="ECO:0000313" key="2">
    <source>
        <dbReference type="Proteomes" id="UP000831607"/>
    </source>
</evidence>
<dbReference type="InterPro" id="IPR012675">
    <property type="entry name" value="Beta-grasp_dom_sf"/>
</dbReference>
<dbReference type="InterPro" id="IPR010035">
    <property type="entry name" value="Thi_S"/>
</dbReference>
<dbReference type="CDD" id="cd00565">
    <property type="entry name" value="Ubl_ThiS"/>
    <property type="match status" value="1"/>
</dbReference>
<accession>A0ABY4AKE8</accession>
<dbReference type="Gene3D" id="3.10.20.30">
    <property type="match status" value="1"/>
</dbReference>
<dbReference type="SUPFAM" id="SSF54285">
    <property type="entry name" value="MoaD/ThiS"/>
    <property type="match status" value="1"/>
</dbReference>
<reference evidence="1 2" key="1">
    <citation type="submission" date="2020-11" db="EMBL/GenBank/DDBJ databases">
        <title>Algicoccus daihaiensis sp.nov., isolated from Daihai Lake in Inner Mongolia.</title>
        <authorList>
            <person name="Kai J."/>
        </authorList>
    </citation>
    <scope>NUCLEOTIDE SEQUENCE [LARGE SCALE GENOMIC DNA]</scope>
    <source>
        <strain evidence="2">f23</strain>
    </source>
</reference>
<keyword evidence="2" id="KW-1185">Reference proteome</keyword>
<protein>
    <submittedName>
        <fullName evidence="1">Sulfur carrier protein ThiS</fullName>
    </submittedName>
</protein>
<evidence type="ECO:0000313" key="1">
    <source>
        <dbReference type="EMBL" id="UOD50759.1"/>
    </source>
</evidence>
<dbReference type="NCBIfam" id="TIGR01683">
    <property type="entry name" value="thiS"/>
    <property type="match status" value="1"/>
</dbReference>
<gene>
    <name evidence="1" type="primary">thiS</name>
    <name evidence="1" type="ORF">DHf2319_02180</name>
</gene>
<name>A0ABY4AKE8_9BURK</name>
<dbReference type="InterPro" id="IPR003749">
    <property type="entry name" value="ThiS/MoaD-like"/>
</dbReference>
<proteinExistence type="predicted"/>
<dbReference type="EMBL" id="CP063982">
    <property type="protein sequence ID" value="UOD50759.1"/>
    <property type="molecule type" value="Genomic_DNA"/>
</dbReference>
<dbReference type="PANTHER" id="PTHR34472">
    <property type="entry name" value="SULFUR CARRIER PROTEIN THIS"/>
    <property type="match status" value="1"/>
</dbReference>
<organism evidence="1 2">
    <name type="scientific">Orrella daihaiensis</name>
    <dbReference type="NCBI Taxonomy" id="2782176"/>
    <lineage>
        <taxon>Bacteria</taxon>
        <taxon>Pseudomonadati</taxon>
        <taxon>Pseudomonadota</taxon>
        <taxon>Betaproteobacteria</taxon>
        <taxon>Burkholderiales</taxon>
        <taxon>Alcaligenaceae</taxon>
        <taxon>Orrella</taxon>
    </lineage>
</organism>
<dbReference type="Pfam" id="PF02597">
    <property type="entry name" value="ThiS"/>
    <property type="match status" value="1"/>
</dbReference>
<dbReference type="PANTHER" id="PTHR34472:SF1">
    <property type="entry name" value="SULFUR CARRIER PROTEIN THIS"/>
    <property type="match status" value="1"/>
</dbReference>
<sequence length="66" mass="6927">MNIILNGEPTTVADGSKVADLLHALELADKRVAVEINGDIVPRSLHGTHKLSEDDRIEVVVAVGGG</sequence>
<dbReference type="InterPro" id="IPR016155">
    <property type="entry name" value="Mopterin_synth/thiamin_S_b"/>
</dbReference>